<gene>
    <name evidence="1" type="ORF">ACJ72_01782</name>
</gene>
<evidence type="ECO:0000313" key="2">
    <source>
        <dbReference type="Proteomes" id="UP000091918"/>
    </source>
</evidence>
<accession>A0A1B7P489</accession>
<dbReference type="InterPro" id="IPR006353">
    <property type="entry name" value="HAD-SF_hydro_IIA_CECR5"/>
</dbReference>
<dbReference type="SUPFAM" id="SSF56784">
    <property type="entry name" value="HAD-like"/>
    <property type="match status" value="1"/>
</dbReference>
<sequence>MRLSCLQQPLRRSFYACRIPTTTARQFNSSVASKSKIPNFGFAFDIDGVLLRSSRPLRGAAESLQLLKKEKIPFVLLTNGGGMHEKERISQLSEHLQVALDTDMIIQSHTPFADLVKGNEQQDSLENKCVLVVGGGDGKCRSVAQEYGFKSVVTPGDIFRSHPEIWPFSDAFNDYYRRFTRELPRKIDAVDPSKSLKVDAILVFNDPRDWALDIQIIIDILLSSQGIVGTYSAKNNNPDLPNRGYQQDGQPPLYFSNPDLLWAAKYHQPRLGQGAFKASLEGVWAEITGGASLTKTVIGKPCELTYKFAEKRLNQERQKLFHTKNLQPLEVVYMIGDNPESDIRGANSYNSPAGTKWNSILVNTGVYSGGTPTWPPKVIVEGVKQAIEWSLAQSRWPQN</sequence>
<organism evidence="1 2">
    <name type="scientific">Emergomyces africanus</name>
    <dbReference type="NCBI Taxonomy" id="1955775"/>
    <lineage>
        <taxon>Eukaryota</taxon>
        <taxon>Fungi</taxon>
        <taxon>Dikarya</taxon>
        <taxon>Ascomycota</taxon>
        <taxon>Pezizomycotina</taxon>
        <taxon>Eurotiomycetes</taxon>
        <taxon>Eurotiomycetidae</taxon>
        <taxon>Onygenales</taxon>
        <taxon>Ajellomycetaceae</taxon>
        <taxon>Emergomyces</taxon>
    </lineage>
</organism>
<dbReference type="InterPro" id="IPR036412">
    <property type="entry name" value="HAD-like_sf"/>
</dbReference>
<dbReference type="PANTHER" id="PTHR14269">
    <property type="entry name" value="CDP-DIACYLGLYCEROL--GLYCEROL-3-PHOSPHATE 3-PHOSPHATIDYLTRANSFERASE-RELATED"/>
    <property type="match status" value="1"/>
</dbReference>
<reference evidence="1 2" key="1">
    <citation type="submission" date="2015-07" db="EMBL/GenBank/DDBJ databases">
        <title>Emmonsia species relationships and genome sequence.</title>
        <authorList>
            <person name="Cuomo C.A."/>
            <person name="Schwartz I.S."/>
            <person name="Kenyon C."/>
            <person name="de Hoog G.S."/>
            <person name="Govender N.P."/>
            <person name="Botha A."/>
            <person name="Moreno L."/>
            <person name="de Vries M."/>
            <person name="Munoz J.F."/>
            <person name="Stielow J.B."/>
        </authorList>
    </citation>
    <scope>NUCLEOTIDE SEQUENCE [LARGE SCALE GENOMIC DNA]</scope>
    <source>
        <strain evidence="1 2">CBS 136260</strain>
    </source>
</reference>
<dbReference type="InterPro" id="IPR006357">
    <property type="entry name" value="HAD-SF_hydro_IIA"/>
</dbReference>
<dbReference type="Pfam" id="PF13242">
    <property type="entry name" value="Hydrolase_like"/>
    <property type="match status" value="1"/>
</dbReference>
<name>A0A1B7P489_9EURO</name>
<keyword evidence="2" id="KW-1185">Reference proteome</keyword>
<dbReference type="GO" id="GO:0005739">
    <property type="term" value="C:mitochondrion"/>
    <property type="evidence" value="ECO:0007669"/>
    <property type="project" value="TreeGrafter"/>
</dbReference>
<dbReference type="InterPro" id="IPR050324">
    <property type="entry name" value="CDP-alcohol_PTase-I"/>
</dbReference>
<dbReference type="AlphaFoldDB" id="A0A1B7P489"/>
<protein>
    <submittedName>
        <fullName evidence="1">TIGR01456 family HAD hydrolase</fullName>
    </submittedName>
</protein>
<dbReference type="OrthoDB" id="10251048at2759"/>
<evidence type="ECO:0000313" key="1">
    <source>
        <dbReference type="EMBL" id="OAX83852.1"/>
    </source>
</evidence>
<dbReference type="PANTHER" id="PTHR14269:SF57">
    <property type="entry name" value="SUPERFAMILY HYDROLASE, PUTATIVE (AFU_ORTHOLOGUE AFUA_2G02580)-RELATED"/>
    <property type="match status" value="1"/>
</dbReference>
<dbReference type="EMBL" id="LGUA01000129">
    <property type="protein sequence ID" value="OAX83852.1"/>
    <property type="molecule type" value="Genomic_DNA"/>
</dbReference>
<dbReference type="GO" id="GO:0016787">
    <property type="term" value="F:hydrolase activity"/>
    <property type="evidence" value="ECO:0007669"/>
    <property type="project" value="UniProtKB-KW"/>
</dbReference>
<dbReference type="STRING" id="1658172.A0A1B7P489"/>
<keyword evidence="1" id="KW-0378">Hydrolase</keyword>
<dbReference type="NCBIfam" id="TIGR01456">
    <property type="entry name" value="CECR5"/>
    <property type="match status" value="1"/>
</dbReference>
<dbReference type="GO" id="GO:0046474">
    <property type="term" value="P:glycerophospholipid biosynthetic process"/>
    <property type="evidence" value="ECO:0007669"/>
    <property type="project" value="TreeGrafter"/>
</dbReference>
<dbReference type="FunFam" id="3.40.50.1000:FF:000069">
    <property type="entry name" value="HAD-superfamily subfamily IIA hydrolase"/>
    <property type="match status" value="1"/>
</dbReference>
<dbReference type="NCBIfam" id="TIGR01460">
    <property type="entry name" value="HAD-SF-IIA"/>
    <property type="match status" value="1"/>
</dbReference>
<comment type="caution">
    <text evidence="1">The sequence shown here is derived from an EMBL/GenBank/DDBJ whole genome shotgun (WGS) entry which is preliminary data.</text>
</comment>
<dbReference type="Pfam" id="PF13344">
    <property type="entry name" value="Hydrolase_6"/>
    <property type="match status" value="1"/>
</dbReference>
<dbReference type="InterPro" id="IPR023214">
    <property type="entry name" value="HAD_sf"/>
</dbReference>
<proteinExistence type="predicted"/>
<dbReference type="Proteomes" id="UP000091918">
    <property type="component" value="Unassembled WGS sequence"/>
</dbReference>
<dbReference type="Gene3D" id="3.40.50.1000">
    <property type="entry name" value="HAD superfamily/HAD-like"/>
    <property type="match status" value="2"/>
</dbReference>